<feature type="domain" description="EamA" evidence="7">
    <location>
        <begin position="7"/>
        <end position="137"/>
    </location>
</feature>
<sequence>MKENRLKAYLYIVLTVIIWGSSFVFVKIGIEFCSEYLLVALRFLFAIVAALFIFKVKRKDFTRGSILSGVFIGIFLFLGFILQTISLKYTKVANTAFITGLFVIFIPFLSYFWEKVPIKVTSYFSIIVALIGLYLLTGVNGINFNMGDILAFFSAMAFSIEIVAIQVSTRKYNPNSITLFSFITVFIISSFISIFTNQKIIVNTRLILVLLYLGVFCTTIALGLQMRYQKYLNTVFVGLLYLMEPVIALVFAWFVFREYVIAKEMIGASLILISAVISEFPFGKFIKNIFKWRV</sequence>
<evidence type="ECO:0000259" key="7">
    <source>
        <dbReference type="Pfam" id="PF00892"/>
    </source>
</evidence>
<feature type="transmembrane region" description="Helical" evidence="6">
    <location>
        <begin position="149"/>
        <end position="165"/>
    </location>
</feature>
<evidence type="ECO:0000313" key="8">
    <source>
        <dbReference type="EMBL" id="RKX65338.1"/>
    </source>
</evidence>
<name>A0A660S687_UNCT6</name>
<dbReference type="EMBL" id="QNBC01000096">
    <property type="protein sequence ID" value="RKX65338.1"/>
    <property type="molecule type" value="Genomic_DNA"/>
</dbReference>
<organism evidence="8 9">
    <name type="scientific">candidate division TA06 bacterium</name>
    <dbReference type="NCBI Taxonomy" id="2250710"/>
    <lineage>
        <taxon>Bacteria</taxon>
        <taxon>Bacteria division TA06</taxon>
    </lineage>
</organism>
<dbReference type="Pfam" id="PF00892">
    <property type="entry name" value="EamA"/>
    <property type="match status" value="2"/>
</dbReference>
<accession>A0A660S687</accession>
<dbReference type="AlphaFoldDB" id="A0A660S687"/>
<keyword evidence="2" id="KW-1003">Cell membrane</keyword>
<gene>
    <name evidence="8" type="ORF">DRP44_06560</name>
</gene>
<dbReference type="InterPro" id="IPR037185">
    <property type="entry name" value="EmrE-like"/>
</dbReference>
<dbReference type="InterPro" id="IPR000620">
    <property type="entry name" value="EamA_dom"/>
</dbReference>
<dbReference type="SUPFAM" id="SSF103481">
    <property type="entry name" value="Multidrug resistance efflux transporter EmrE"/>
    <property type="match status" value="2"/>
</dbReference>
<proteinExistence type="predicted"/>
<comment type="subcellular location">
    <subcellularLocation>
        <location evidence="1">Cell membrane</location>
        <topology evidence="1">Multi-pass membrane protein</topology>
    </subcellularLocation>
</comment>
<feature type="domain" description="EamA" evidence="7">
    <location>
        <begin position="146"/>
        <end position="277"/>
    </location>
</feature>
<feature type="transmembrane region" description="Helical" evidence="6">
    <location>
        <begin position="202"/>
        <end position="224"/>
    </location>
</feature>
<feature type="transmembrane region" description="Helical" evidence="6">
    <location>
        <begin position="92"/>
        <end position="113"/>
    </location>
</feature>
<evidence type="ECO:0000313" key="9">
    <source>
        <dbReference type="Proteomes" id="UP000282321"/>
    </source>
</evidence>
<dbReference type="GO" id="GO:0005886">
    <property type="term" value="C:plasma membrane"/>
    <property type="evidence" value="ECO:0007669"/>
    <property type="project" value="UniProtKB-SubCell"/>
</dbReference>
<evidence type="ECO:0000256" key="6">
    <source>
        <dbReference type="SAM" id="Phobius"/>
    </source>
</evidence>
<comment type="caution">
    <text evidence="8">The sequence shown here is derived from an EMBL/GenBank/DDBJ whole genome shotgun (WGS) entry which is preliminary data.</text>
</comment>
<feature type="transmembrane region" description="Helical" evidence="6">
    <location>
        <begin position="266"/>
        <end position="286"/>
    </location>
</feature>
<feature type="transmembrane region" description="Helical" evidence="6">
    <location>
        <begin position="66"/>
        <end position="86"/>
    </location>
</feature>
<evidence type="ECO:0000256" key="5">
    <source>
        <dbReference type="ARBA" id="ARBA00023136"/>
    </source>
</evidence>
<dbReference type="Proteomes" id="UP000282321">
    <property type="component" value="Unassembled WGS sequence"/>
</dbReference>
<dbReference type="InterPro" id="IPR051258">
    <property type="entry name" value="Diverse_Substrate_Transporter"/>
</dbReference>
<reference evidence="8 9" key="1">
    <citation type="submission" date="2018-06" db="EMBL/GenBank/DDBJ databases">
        <title>Extensive metabolic versatility and redundancy in microbially diverse, dynamic hydrothermal sediments.</title>
        <authorList>
            <person name="Dombrowski N."/>
            <person name="Teske A."/>
            <person name="Baker B.J."/>
        </authorList>
    </citation>
    <scope>NUCLEOTIDE SEQUENCE [LARGE SCALE GENOMIC DNA]</scope>
    <source>
        <strain evidence="8">B35_G9</strain>
    </source>
</reference>
<keyword evidence="4 6" id="KW-1133">Transmembrane helix</keyword>
<feature type="transmembrane region" description="Helical" evidence="6">
    <location>
        <begin position="231"/>
        <end position="254"/>
    </location>
</feature>
<evidence type="ECO:0000256" key="1">
    <source>
        <dbReference type="ARBA" id="ARBA00004651"/>
    </source>
</evidence>
<dbReference type="PANTHER" id="PTHR42920">
    <property type="entry name" value="OS03G0707200 PROTEIN-RELATED"/>
    <property type="match status" value="1"/>
</dbReference>
<feature type="transmembrane region" description="Helical" evidence="6">
    <location>
        <begin position="36"/>
        <end position="54"/>
    </location>
</feature>
<keyword evidence="5 6" id="KW-0472">Membrane</keyword>
<feature type="transmembrane region" description="Helical" evidence="6">
    <location>
        <begin position="9"/>
        <end position="30"/>
    </location>
</feature>
<evidence type="ECO:0000256" key="3">
    <source>
        <dbReference type="ARBA" id="ARBA00022692"/>
    </source>
</evidence>
<evidence type="ECO:0000256" key="4">
    <source>
        <dbReference type="ARBA" id="ARBA00022989"/>
    </source>
</evidence>
<keyword evidence="3 6" id="KW-0812">Transmembrane</keyword>
<feature type="transmembrane region" description="Helical" evidence="6">
    <location>
        <begin position="120"/>
        <end position="137"/>
    </location>
</feature>
<evidence type="ECO:0000256" key="2">
    <source>
        <dbReference type="ARBA" id="ARBA00022475"/>
    </source>
</evidence>
<dbReference type="PANTHER" id="PTHR42920:SF5">
    <property type="entry name" value="EAMA DOMAIN-CONTAINING PROTEIN"/>
    <property type="match status" value="1"/>
</dbReference>
<protein>
    <recommendedName>
        <fullName evidence="7">EamA domain-containing protein</fullName>
    </recommendedName>
</protein>
<feature type="transmembrane region" description="Helical" evidence="6">
    <location>
        <begin position="177"/>
        <end position="196"/>
    </location>
</feature>